<accession>G0U518</accession>
<organism evidence="3">
    <name type="scientific">Trypanosoma vivax (strain Y486)</name>
    <dbReference type="NCBI Taxonomy" id="1055687"/>
    <lineage>
        <taxon>Eukaryota</taxon>
        <taxon>Discoba</taxon>
        <taxon>Euglenozoa</taxon>
        <taxon>Kinetoplastea</taxon>
        <taxon>Metakinetoplastina</taxon>
        <taxon>Trypanosomatida</taxon>
        <taxon>Trypanosomatidae</taxon>
        <taxon>Trypanosoma</taxon>
        <taxon>Duttonella</taxon>
    </lineage>
</organism>
<sequence length="77" mass="8687">MVSTAEIEERIRSSMQPTKCEVTAVSADDRKYGVVIVSEKFRGLSLVKRHRMVNDLFKEELLSGEIHALTIKADPPE</sequence>
<dbReference type="VEuPathDB" id="TriTrypDB:TvY486_1000200"/>
<dbReference type="InterPro" id="IPR036065">
    <property type="entry name" value="BolA-like_sf"/>
</dbReference>
<dbReference type="SUPFAM" id="SSF82657">
    <property type="entry name" value="BolA-like"/>
    <property type="match status" value="1"/>
</dbReference>
<evidence type="ECO:0000256" key="2">
    <source>
        <dbReference type="RuleBase" id="RU003860"/>
    </source>
</evidence>
<dbReference type="InterPro" id="IPR050961">
    <property type="entry name" value="BolA/IbaG_stress_morph_reg"/>
</dbReference>
<dbReference type="AlphaFoldDB" id="G0U518"/>
<dbReference type="PANTHER" id="PTHR46229">
    <property type="entry name" value="BOLA TRANSCRIPTION REGULATOR"/>
    <property type="match status" value="1"/>
</dbReference>
<dbReference type="GO" id="GO:0005739">
    <property type="term" value="C:mitochondrion"/>
    <property type="evidence" value="ECO:0007669"/>
    <property type="project" value="TreeGrafter"/>
</dbReference>
<gene>
    <name evidence="3" type="ORF">TVY486_1000200</name>
</gene>
<dbReference type="PANTHER" id="PTHR46229:SF2">
    <property type="entry name" value="BOLA-LIKE PROTEIN 1"/>
    <property type="match status" value="1"/>
</dbReference>
<dbReference type="Pfam" id="PF01722">
    <property type="entry name" value="BolA"/>
    <property type="match status" value="1"/>
</dbReference>
<evidence type="ECO:0000256" key="1">
    <source>
        <dbReference type="ARBA" id="ARBA00005578"/>
    </source>
</evidence>
<proteinExistence type="inferred from homology"/>
<dbReference type="Gene3D" id="3.30.300.90">
    <property type="entry name" value="BolA-like"/>
    <property type="match status" value="1"/>
</dbReference>
<dbReference type="PIRSF" id="PIRSF003113">
    <property type="entry name" value="BolA"/>
    <property type="match status" value="1"/>
</dbReference>
<protein>
    <recommendedName>
        <fullName evidence="4">BolA-like protein</fullName>
    </recommendedName>
</protein>
<dbReference type="OMA" id="PEQHENP"/>
<dbReference type="EMBL" id="HE573026">
    <property type="protein sequence ID" value="CCC50966.1"/>
    <property type="molecule type" value="Genomic_DNA"/>
</dbReference>
<evidence type="ECO:0000313" key="3">
    <source>
        <dbReference type="EMBL" id="CCC50966.1"/>
    </source>
</evidence>
<reference evidence="3" key="1">
    <citation type="journal article" date="2012" name="Proc. Natl. Acad. Sci. U.S.A.">
        <title>Antigenic diversity is generated by distinct evolutionary mechanisms in African trypanosome species.</title>
        <authorList>
            <person name="Jackson A.P."/>
            <person name="Berry A."/>
            <person name="Aslett M."/>
            <person name="Allison H.C."/>
            <person name="Burton P."/>
            <person name="Vavrova-Anderson J."/>
            <person name="Brown R."/>
            <person name="Browne H."/>
            <person name="Corton N."/>
            <person name="Hauser H."/>
            <person name="Gamble J."/>
            <person name="Gilderthorp R."/>
            <person name="Marcello L."/>
            <person name="McQuillan J."/>
            <person name="Otto T.D."/>
            <person name="Quail M.A."/>
            <person name="Sanders M.J."/>
            <person name="van Tonder A."/>
            <person name="Ginger M.L."/>
            <person name="Field M.C."/>
            <person name="Barry J.D."/>
            <person name="Hertz-Fowler C."/>
            <person name="Berriman M."/>
        </authorList>
    </citation>
    <scope>NUCLEOTIDE SEQUENCE</scope>
    <source>
        <strain evidence="3">Y486</strain>
    </source>
</reference>
<comment type="similarity">
    <text evidence="1 2">Belongs to the BolA/IbaG family.</text>
</comment>
<dbReference type="InterPro" id="IPR002634">
    <property type="entry name" value="BolA"/>
</dbReference>
<name>G0U518_TRYVY</name>
<evidence type="ECO:0008006" key="4">
    <source>
        <dbReference type="Google" id="ProtNLM"/>
    </source>
</evidence>